<dbReference type="EMBL" id="JAAAHW010009031">
    <property type="protein sequence ID" value="KAF9943589.1"/>
    <property type="molecule type" value="Genomic_DNA"/>
</dbReference>
<feature type="non-terminal residue" evidence="1">
    <location>
        <position position="105"/>
    </location>
</feature>
<sequence length="105" mass="12025">GNNEDAIPDLAKPFFDRSPKIMENNGRLSQSQDPLIFNGDLIFFHATVRAEGVEREITADNWKPYVLGKIEKYDIHCEHQDMIKPEPLAEIGRILAQKLDESCRD</sequence>
<dbReference type="AlphaFoldDB" id="A0A9P6IPA2"/>
<gene>
    <name evidence="1" type="ORF">BGZ65_000697</name>
</gene>
<dbReference type="SUPFAM" id="SSF53474">
    <property type="entry name" value="alpha/beta-Hydrolases"/>
    <property type="match status" value="1"/>
</dbReference>
<evidence type="ECO:0000313" key="1">
    <source>
        <dbReference type="EMBL" id="KAF9943589.1"/>
    </source>
</evidence>
<proteinExistence type="predicted"/>
<protein>
    <submittedName>
        <fullName evidence="1">Uncharacterized protein</fullName>
    </submittedName>
</protein>
<evidence type="ECO:0000313" key="2">
    <source>
        <dbReference type="Proteomes" id="UP000749646"/>
    </source>
</evidence>
<dbReference type="Proteomes" id="UP000749646">
    <property type="component" value="Unassembled WGS sequence"/>
</dbReference>
<reference evidence="1" key="1">
    <citation type="journal article" date="2020" name="Fungal Divers.">
        <title>Resolving the Mortierellaceae phylogeny through synthesis of multi-gene phylogenetics and phylogenomics.</title>
        <authorList>
            <person name="Vandepol N."/>
            <person name="Liber J."/>
            <person name="Desiro A."/>
            <person name="Na H."/>
            <person name="Kennedy M."/>
            <person name="Barry K."/>
            <person name="Grigoriev I.V."/>
            <person name="Miller A.N."/>
            <person name="O'Donnell K."/>
            <person name="Stajich J.E."/>
            <person name="Bonito G."/>
        </authorList>
    </citation>
    <scope>NUCLEOTIDE SEQUENCE</scope>
    <source>
        <strain evidence="1">MES-2147</strain>
    </source>
</reference>
<dbReference type="Gene3D" id="3.40.50.1820">
    <property type="entry name" value="alpha/beta hydrolase"/>
    <property type="match status" value="1"/>
</dbReference>
<organism evidence="1 2">
    <name type="scientific">Modicella reniformis</name>
    <dbReference type="NCBI Taxonomy" id="1440133"/>
    <lineage>
        <taxon>Eukaryota</taxon>
        <taxon>Fungi</taxon>
        <taxon>Fungi incertae sedis</taxon>
        <taxon>Mucoromycota</taxon>
        <taxon>Mortierellomycotina</taxon>
        <taxon>Mortierellomycetes</taxon>
        <taxon>Mortierellales</taxon>
        <taxon>Mortierellaceae</taxon>
        <taxon>Modicella</taxon>
    </lineage>
</organism>
<dbReference type="InterPro" id="IPR029058">
    <property type="entry name" value="AB_hydrolase_fold"/>
</dbReference>
<comment type="caution">
    <text evidence="1">The sequence shown here is derived from an EMBL/GenBank/DDBJ whole genome shotgun (WGS) entry which is preliminary data.</text>
</comment>
<dbReference type="OrthoDB" id="329835at2759"/>
<feature type="non-terminal residue" evidence="1">
    <location>
        <position position="1"/>
    </location>
</feature>
<keyword evidence="2" id="KW-1185">Reference proteome</keyword>
<name>A0A9P6IPA2_9FUNG</name>
<accession>A0A9P6IPA2</accession>